<feature type="region of interest" description="Disordered" evidence="2">
    <location>
        <begin position="328"/>
        <end position="347"/>
    </location>
</feature>
<dbReference type="GO" id="GO:0006897">
    <property type="term" value="P:endocytosis"/>
    <property type="evidence" value="ECO:0007669"/>
    <property type="project" value="UniProtKB-KW"/>
</dbReference>
<evidence type="ECO:0000313" key="5">
    <source>
        <dbReference type="Proteomes" id="UP001219933"/>
    </source>
</evidence>
<keyword evidence="5" id="KW-1185">Reference proteome</keyword>
<dbReference type="PANTHER" id="PTHR23065:SF54">
    <property type="entry name" value="SUPPRESSOR OF YEAST PROFILIN DELETION"/>
    <property type="match status" value="1"/>
</dbReference>
<protein>
    <submittedName>
        <fullName evidence="4">Suppressor of Profilin deletion</fullName>
    </submittedName>
</protein>
<dbReference type="InterPro" id="IPR001060">
    <property type="entry name" value="FCH_dom"/>
</dbReference>
<dbReference type="GO" id="GO:0030139">
    <property type="term" value="C:endocytic vesicle"/>
    <property type="evidence" value="ECO:0007669"/>
    <property type="project" value="TreeGrafter"/>
</dbReference>
<dbReference type="GO" id="GO:0032185">
    <property type="term" value="P:septin cytoskeleton organization"/>
    <property type="evidence" value="ECO:0007669"/>
    <property type="project" value="TreeGrafter"/>
</dbReference>
<gene>
    <name evidence="4" type="primary">SYP1</name>
    <name evidence="4" type="ORF">MCUN1_002369</name>
</gene>
<dbReference type="PANTHER" id="PTHR23065">
    <property type="entry name" value="PROLINE-SERINE-THREONINE PHOSPHATASE INTERACTING PROTEIN 1"/>
    <property type="match status" value="1"/>
</dbReference>
<feature type="region of interest" description="Disordered" evidence="2">
    <location>
        <begin position="453"/>
        <end position="498"/>
    </location>
</feature>
<evidence type="ECO:0000256" key="1">
    <source>
        <dbReference type="ARBA" id="ARBA00022583"/>
    </source>
</evidence>
<feature type="compositionally biased region" description="Low complexity" evidence="2">
    <location>
        <begin position="453"/>
        <end position="479"/>
    </location>
</feature>
<evidence type="ECO:0000256" key="2">
    <source>
        <dbReference type="SAM" id="MobiDB-lite"/>
    </source>
</evidence>
<dbReference type="Gene3D" id="1.20.1270.60">
    <property type="entry name" value="Arfaptin homology (AH) domain/BAR domain"/>
    <property type="match status" value="1"/>
</dbReference>
<feature type="region of interest" description="Disordered" evidence="2">
    <location>
        <begin position="243"/>
        <end position="268"/>
    </location>
</feature>
<dbReference type="SUPFAM" id="SSF103657">
    <property type="entry name" value="BAR/IMD domain-like"/>
    <property type="match status" value="1"/>
</dbReference>
<proteinExistence type="predicted"/>
<dbReference type="GO" id="GO:0032153">
    <property type="term" value="C:cell division site"/>
    <property type="evidence" value="ECO:0007669"/>
    <property type="project" value="TreeGrafter"/>
</dbReference>
<sequence length="795" mass="83989">MSFRDAFAGRDPGASIQLVQTRAKNARVFNDHLADYFSARREAEEAYVKNLARISKRFAMPDASLIPTGFAPVLDRLLVEVNELAEAHAVLERRLQRDCEEPLRAAAGSGDLASLRSISDDLAPTLKDINTLEAQLARDQKKFESKRTGPNHQRVQDTQRSLASAFSEWDARAPTAFDVYERVDRERLALIRETVHRHAQATSDAARAAHECAKTTVRCADSFRPAADVDAFIASIRVEKRGQTGATAPASPAQNSGSGSSSSSGGLKSALNRISKLPQTDLFSRRHTNSAVLTDDEKGAIHGDRTFDTSMDGTRCSVALPSAALETARAGNRTSTMPHDDESDHVQVSRPAALASADAREAQGGSAAASLSAADAYQSESAQRAALSAQQPRISTGGRGVPTPPRQLLHLLPEATEEDDGDTSVAAGADAGDTSFVAPSVLAPIKAPANAPETASAAPAEAPAEASADASAGARSSVAQPRRVHYAAGTADTSSMPRASNVTGLFAPVSSEPAVGSASASASAPAPALTMPQRTATTDLLNMDAFVTERVHASLTASGASRVVVVGEVALALREAPTPLHTTHARVHIDARVPLEKMAVNPNVASEAAARSLDVHLGALWQSQLAAGSAVVMRYQLRISAAETQRYVPLLLRAQWKCEAQQSSLLFTYRSNGDSLYAEQGAALDGLAFQVALPSSQRVTGGVLSRPTGEWDPDVQQFSWHVPLLPASDTDGHQLLARFPLAETGTPVPVEASWEAPVTVGARGVFIEQASRIAEVVLCGTTHRTIAGKYFVESS</sequence>
<dbReference type="Proteomes" id="UP001219933">
    <property type="component" value="Chromosome 3"/>
</dbReference>
<dbReference type="EMBL" id="CP119879">
    <property type="protein sequence ID" value="WFD35511.1"/>
    <property type="molecule type" value="Genomic_DNA"/>
</dbReference>
<dbReference type="Pfam" id="PF10291">
    <property type="entry name" value="muHD"/>
    <property type="match status" value="1"/>
</dbReference>
<name>A0AAF0ERU6_9BASI</name>
<dbReference type="InterPro" id="IPR018808">
    <property type="entry name" value="Muniscin_C"/>
</dbReference>
<dbReference type="Pfam" id="PF00611">
    <property type="entry name" value="FCH"/>
    <property type="match status" value="1"/>
</dbReference>
<feature type="region of interest" description="Disordered" evidence="2">
    <location>
        <begin position="383"/>
        <end position="406"/>
    </location>
</feature>
<keyword evidence="1" id="KW-0254">Endocytosis</keyword>
<feature type="domain" description="MHD" evidence="3">
    <location>
        <begin position="540"/>
        <end position="793"/>
    </location>
</feature>
<dbReference type="GO" id="GO:0005886">
    <property type="term" value="C:plasma membrane"/>
    <property type="evidence" value="ECO:0007669"/>
    <property type="project" value="TreeGrafter"/>
</dbReference>
<dbReference type="InterPro" id="IPR027267">
    <property type="entry name" value="AH/BAR_dom_sf"/>
</dbReference>
<feature type="compositionally biased region" description="Basic and acidic residues" evidence="2">
    <location>
        <begin position="338"/>
        <end position="347"/>
    </location>
</feature>
<evidence type="ECO:0000259" key="3">
    <source>
        <dbReference type="PROSITE" id="PS51072"/>
    </source>
</evidence>
<organism evidence="4 5">
    <name type="scientific">Malassezia cuniculi</name>
    <dbReference type="NCBI Taxonomy" id="948313"/>
    <lineage>
        <taxon>Eukaryota</taxon>
        <taxon>Fungi</taxon>
        <taxon>Dikarya</taxon>
        <taxon>Basidiomycota</taxon>
        <taxon>Ustilaginomycotina</taxon>
        <taxon>Malasseziomycetes</taxon>
        <taxon>Malasseziales</taxon>
        <taxon>Malasseziaceae</taxon>
        <taxon>Malassezia</taxon>
    </lineage>
</organism>
<accession>A0AAF0ERU6</accession>
<dbReference type="PROSITE" id="PS51072">
    <property type="entry name" value="MHD"/>
    <property type="match status" value="1"/>
</dbReference>
<feature type="compositionally biased region" description="Low complexity" evidence="2">
    <location>
        <begin position="256"/>
        <end position="266"/>
    </location>
</feature>
<dbReference type="InterPro" id="IPR028565">
    <property type="entry name" value="MHD"/>
</dbReference>
<dbReference type="AlphaFoldDB" id="A0AAF0ERU6"/>
<reference evidence="4" key="1">
    <citation type="submission" date="2023-03" db="EMBL/GenBank/DDBJ databases">
        <title>Mating type loci evolution in Malassezia.</title>
        <authorList>
            <person name="Coelho M.A."/>
        </authorList>
    </citation>
    <scope>NUCLEOTIDE SEQUENCE</scope>
    <source>
        <strain evidence="4">CBS 11721</strain>
    </source>
</reference>
<evidence type="ECO:0000313" key="4">
    <source>
        <dbReference type="EMBL" id="WFD35511.1"/>
    </source>
</evidence>